<dbReference type="PANTHER" id="PTHR32523:SF8">
    <property type="entry name" value="DOLICHOL KINASE"/>
    <property type="match status" value="1"/>
</dbReference>
<dbReference type="GO" id="GO:0016020">
    <property type="term" value="C:membrane"/>
    <property type="evidence" value="ECO:0007669"/>
    <property type="project" value="UniProtKB-SubCell"/>
</dbReference>
<keyword evidence="8 17" id="KW-0863">Zinc-finger</keyword>
<dbReference type="EC" id="2.7.1.182" evidence="15"/>
<keyword evidence="13" id="KW-0472">Membrane</keyword>
<comment type="similarity">
    <text evidence="2">Belongs to the polyprenol kinase family.</text>
</comment>
<evidence type="ECO:0000256" key="15">
    <source>
        <dbReference type="ARBA" id="ARBA00039024"/>
    </source>
</evidence>
<evidence type="ECO:0000256" key="5">
    <source>
        <dbReference type="ARBA" id="ARBA00022679"/>
    </source>
</evidence>
<dbReference type="GO" id="GO:0009507">
    <property type="term" value="C:chloroplast"/>
    <property type="evidence" value="ECO:0007669"/>
    <property type="project" value="UniProtKB-SubCell"/>
</dbReference>
<dbReference type="AlphaFoldDB" id="A0A150GP77"/>
<evidence type="ECO:0000256" key="16">
    <source>
        <dbReference type="ARBA" id="ARBA00048889"/>
    </source>
</evidence>
<feature type="domain" description="MYND-type" evidence="19">
    <location>
        <begin position="778"/>
        <end position="823"/>
    </location>
</feature>
<name>A0A150GP77_GONPE</name>
<comment type="caution">
    <text evidence="20">The sequence shown here is derived from an EMBL/GenBank/DDBJ whole genome shotgun (WGS) entry which is preliminary data.</text>
</comment>
<keyword evidence="4" id="KW-0934">Plastid</keyword>
<dbReference type="GO" id="GO:0008270">
    <property type="term" value="F:zinc ion binding"/>
    <property type="evidence" value="ECO:0007669"/>
    <property type="project" value="UniProtKB-KW"/>
</dbReference>
<feature type="region of interest" description="Disordered" evidence="18">
    <location>
        <begin position="533"/>
        <end position="563"/>
    </location>
</feature>
<feature type="compositionally biased region" description="Gly residues" evidence="18">
    <location>
        <begin position="684"/>
        <end position="693"/>
    </location>
</feature>
<keyword evidence="3" id="KW-0150">Chloroplast</keyword>
<comment type="catalytic activity">
    <reaction evidence="16">
        <text>phytol + CTP = phytyl phosphate + CDP + H(+)</text>
        <dbReference type="Rhea" id="RHEA:38055"/>
        <dbReference type="ChEBI" id="CHEBI:15378"/>
        <dbReference type="ChEBI" id="CHEBI:17327"/>
        <dbReference type="ChEBI" id="CHEBI:37563"/>
        <dbReference type="ChEBI" id="CHEBI:58069"/>
        <dbReference type="ChEBI" id="CHEBI:75483"/>
        <dbReference type="EC" id="2.7.1.182"/>
    </reaction>
</comment>
<evidence type="ECO:0000256" key="10">
    <source>
        <dbReference type="ARBA" id="ARBA00022833"/>
    </source>
</evidence>
<evidence type="ECO:0000256" key="1">
    <source>
        <dbReference type="ARBA" id="ARBA00004508"/>
    </source>
</evidence>
<protein>
    <recommendedName>
        <fullName evidence="15">phytol kinase</fullName>
        <ecNumber evidence="15">2.7.1.182</ecNumber>
    </recommendedName>
</protein>
<proteinExistence type="inferred from homology"/>
<dbReference type="PANTHER" id="PTHR32523">
    <property type="entry name" value="PHYTOL KINASE 1, CHLOROPLASTIC"/>
    <property type="match status" value="1"/>
</dbReference>
<dbReference type="InterPro" id="IPR002893">
    <property type="entry name" value="Znf_MYND"/>
</dbReference>
<dbReference type="GO" id="GO:0010276">
    <property type="term" value="F:phytol kinase activity"/>
    <property type="evidence" value="ECO:0007669"/>
    <property type="project" value="UniProtKB-EC"/>
</dbReference>
<keyword evidence="5" id="KW-0808">Transferase</keyword>
<evidence type="ECO:0000256" key="8">
    <source>
        <dbReference type="ARBA" id="ARBA00022771"/>
    </source>
</evidence>
<evidence type="ECO:0000256" key="3">
    <source>
        <dbReference type="ARBA" id="ARBA00022528"/>
    </source>
</evidence>
<reference evidence="21" key="1">
    <citation type="journal article" date="2016" name="Nat. Commun.">
        <title>The Gonium pectorale genome demonstrates co-option of cell cycle regulation during the evolution of multicellularity.</title>
        <authorList>
            <person name="Hanschen E.R."/>
            <person name="Marriage T.N."/>
            <person name="Ferris P.J."/>
            <person name="Hamaji T."/>
            <person name="Toyoda A."/>
            <person name="Fujiyama A."/>
            <person name="Neme R."/>
            <person name="Noguchi H."/>
            <person name="Minakuchi Y."/>
            <person name="Suzuki M."/>
            <person name="Kawai-Toyooka H."/>
            <person name="Smith D.R."/>
            <person name="Sparks H."/>
            <person name="Anderson J."/>
            <person name="Bakaric R."/>
            <person name="Luria V."/>
            <person name="Karger A."/>
            <person name="Kirschner M.W."/>
            <person name="Durand P.M."/>
            <person name="Michod R.E."/>
            <person name="Nozaki H."/>
            <person name="Olson B.J."/>
        </authorList>
    </citation>
    <scope>NUCLEOTIDE SEQUENCE [LARGE SCALE GENOMIC DNA]</scope>
    <source>
        <strain evidence="21">NIES-2863</strain>
    </source>
</reference>
<evidence type="ECO:0000256" key="14">
    <source>
        <dbReference type="ARBA" id="ARBA00024015"/>
    </source>
</evidence>
<keyword evidence="11" id="KW-0809">Transit peptide</keyword>
<comment type="pathway">
    <text evidence="14">Cofactor biosynthesis; tocopherol biosynthesis.</text>
</comment>
<evidence type="ECO:0000256" key="4">
    <source>
        <dbReference type="ARBA" id="ARBA00022640"/>
    </source>
</evidence>
<evidence type="ECO:0000256" key="13">
    <source>
        <dbReference type="ARBA" id="ARBA00023136"/>
    </source>
</evidence>
<dbReference type="Gene3D" id="6.10.140.2220">
    <property type="match status" value="1"/>
</dbReference>
<organism evidence="20 21">
    <name type="scientific">Gonium pectorale</name>
    <name type="common">Green alga</name>
    <dbReference type="NCBI Taxonomy" id="33097"/>
    <lineage>
        <taxon>Eukaryota</taxon>
        <taxon>Viridiplantae</taxon>
        <taxon>Chlorophyta</taxon>
        <taxon>core chlorophytes</taxon>
        <taxon>Chlorophyceae</taxon>
        <taxon>CS clade</taxon>
        <taxon>Chlamydomonadales</taxon>
        <taxon>Volvocaceae</taxon>
        <taxon>Gonium</taxon>
    </lineage>
</organism>
<evidence type="ECO:0000259" key="19">
    <source>
        <dbReference type="PROSITE" id="PS50865"/>
    </source>
</evidence>
<evidence type="ECO:0000256" key="9">
    <source>
        <dbReference type="ARBA" id="ARBA00022777"/>
    </source>
</evidence>
<evidence type="ECO:0000256" key="6">
    <source>
        <dbReference type="ARBA" id="ARBA00022692"/>
    </source>
</evidence>
<gene>
    <name evidence="20" type="ORF">GPECTOR_12g559</name>
</gene>
<dbReference type="OrthoDB" id="552473at2759"/>
<keyword evidence="7" id="KW-0479">Metal-binding</keyword>
<evidence type="ECO:0000256" key="17">
    <source>
        <dbReference type="PROSITE-ProRule" id="PRU00134"/>
    </source>
</evidence>
<evidence type="ECO:0000313" key="21">
    <source>
        <dbReference type="Proteomes" id="UP000075714"/>
    </source>
</evidence>
<keyword evidence="6" id="KW-0812">Transmembrane</keyword>
<dbReference type="Proteomes" id="UP000075714">
    <property type="component" value="Unassembled WGS sequence"/>
</dbReference>
<evidence type="ECO:0000313" key="20">
    <source>
        <dbReference type="EMBL" id="KXZ51595.1"/>
    </source>
</evidence>
<evidence type="ECO:0000256" key="11">
    <source>
        <dbReference type="ARBA" id="ARBA00022946"/>
    </source>
</evidence>
<dbReference type="Pfam" id="PF01753">
    <property type="entry name" value="zf-MYND"/>
    <property type="match status" value="1"/>
</dbReference>
<feature type="compositionally biased region" description="Low complexity" evidence="18">
    <location>
        <begin position="546"/>
        <end position="560"/>
    </location>
</feature>
<feature type="region of interest" description="Disordered" evidence="18">
    <location>
        <begin position="684"/>
        <end position="709"/>
    </location>
</feature>
<evidence type="ECO:0000256" key="2">
    <source>
        <dbReference type="ARBA" id="ARBA00010794"/>
    </source>
</evidence>
<keyword evidence="12" id="KW-1133">Transmembrane helix</keyword>
<dbReference type="InterPro" id="IPR039606">
    <property type="entry name" value="Phytol/farnesol_kinase"/>
</dbReference>
<keyword evidence="21" id="KW-1185">Reference proteome</keyword>
<evidence type="ECO:0000256" key="7">
    <source>
        <dbReference type="ARBA" id="ARBA00022723"/>
    </source>
</evidence>
<accession>A0A150GP77</accession>
<dbReference type="SUPFAM" id="SSF144232">
    <property type="entry name" value="HIT/MYND zinc finger-like"/>
    <property type="match status" value="1"/>
</dbReference>
<evidence type="ECO:0000256" key="18">
    <source>
        <dbReference type="SAM" id="MobiDB-lite"/>
    </source>
</evidence>
<dbReference type="PROSITE" id="PS50865">
    <property type="entry name" value="ZF_MYND_2"/>
    <property type="match status" value="1"/>
</dbReference>
<comment type="subcellular location">
    <subcellularLocation>
        <location evidence="1">Plastid</location>
        <location evidence="1">Chloroplast membrane</location>
        <topology evidence="1">Multi-pass membrane protein</topology>
    </subcellularLocation>
</comment>
<keyword evidence="9" id="KW-0418">Kinase</keyword>
<keyword evidence="10" id="KW-0862">Zinc</keyword>
<dbReference type="EMBL" id="LSYV01000013">
    <property type="protein sequence ID" value="KXZ51595.1"/>
    <property type="molecule type" value="Genomic_DNA"/>
</dbReference>
<sequence>MHAAGRQLAALAGSPEAAAATAGQGGSELAAPADYAVALLELVYVIISTAARTCLGSHAPVALQLQEELAAALEGSQVLEHAGRALLLLLLHAKGAQLVDANLEYVALTANSSHLLVAYLQHSCFGRGAEDGGAGEPLGARLCRAASGRCTQHAALCLGLAVLCHADGGPAYGMPPELLAALPTDLPASASTRVMSSRAATQLKGMVGMLRLGKTAPPGRRAALAILYRVGWLAVDSARELTGAARGGSGGSAVGLAVPAPRRIIAAGDVLMVALDALECSAPFLRRPVGVPETDSVRAAEAAGWWRLAAAIVAEILPHAVAAVHAVTLGRIINLPEGRLLVRSGALPLPPEPPPEVAAALDGGLLRCLERLMRRAVLAPEGLEAATLRALGSPGGLWPYLAPLLAYGEPRQAAALVATLRKLLRTVFPRTMLAEYWIPQDRIGDHGVVQAVFDILRESLLLDAAGLAPGEDPSPASQQLLRLLSCAACEWLPALTRAILSPEPSEALSVGVPMSVLKWLQLLVACCAAQPGTPASSPPAHETEAGGEAAAEADGEAAAGDGCGGAAVEGGEAAAGYGGWRALLLEEVGAVPLLDAALKRHVPPPPGVDELRNIRSPRLRHLRCLVDSCCAVAAVYTGLGPPPPAADAALGTDCPTRQSAQEGAAAGTVGWAVREAEWATMGIASGGAAGPEGGTTAARSTPARPPLPWRPELLREAATQLRSFEEHETAANAEALAAYLERGDCGAYQAPMQEAWSLASALPPPAEARRMLPVRCANPTCANLEGDSEADLTLKGCAGCGAVGYCCRPCQLEHWRAGHKEACGKARGGGA</sequence>
<evidence type="ECO:0000256" key="12">
    <source>
        <dbReference type="ARBA" id="ARBA00022989"/>
    </source>
</evidence>